<reference evidence="2 3" key="1">
    <citation type="submission" date="2019-02" db="EMBL/GenBank/DDBJ databases">
        <authorList>
            <person name="Goldberg S.R."/>
            <person name="Haltli B.A."/>
            <person name="Correa H."/>
            <person name="Russell K.G."/>
        </authorList>
    </citation>
    <scope>NUCLEOTIDE SEQUENCE [LARGE SCALE GENOMIC DNA]</scope>
    <source>
        <strain evidence="2 3">JCM 16186</strain>
    </source>
</reference>
<dbReference type="InterPro" id="IPR025877">
    <property type="entry name" value="MobA-like_NTP_Trfase"/>
</dbReference>
<dbReference type="SUPFAM" id="SSF53448">
    <property type="entry name" value="Nucleotide-diphospho-sugar transferases"/>
    <property type="match status" value="1"/>
</dbReference>
<evidence type="ECO:0000259" key="1">
    <source>
        <dbReference type="Pfam" id="PF12804"/>
    </source>
</evidence>
<dbReference type="InterPro" id="IPR029044">
    <property type="entry name" value="Nucleotide-diphossugar_trans"/>
</dbReference>
<name>A0ABW9RY36_9BACT</name>
<dbReference type="PANTHER" id="PTHR43777">
    <property type="entry name" value="MOLYBDENUM COFACTOR CYTIDYLYLTRANSFERASE"/>
    <property type="match status" value="1"/>
</dbReference>
<dbReference type="Pfam" id="PF12804">
    <property type="entry name" value="NTP_transf_3"/>
    <property type="match status" value="1"/>
</dbReference>
<organism evidence="2 3">
    <name type="scientific">Fulvivirga kasyanovii</name>
    <dbReference type="NCBI Taxonomy" id="396812"/>
    <lineage>
        <taxon>Bacteria</taxon>
        <taxon>Pseudomonadati</taxon>
        <taxon>Bacteroidota</taxon>
        <taxon>Cytophagia</taxon>
        <taxon>Cytophagales</taxon>
        <taxon>Fulvivirgaceae</taxon>
        <taxon>Fulvivirga</taxon>
    </lineage>
</organism>
<dbReference type="EMBL" id="SMLW01000655">
    <property type="protein sequence ID" value="MTI28174.1"/>
    <property type="molecule type" value="Genomic_DNA"/>
</dbReference>
<dbReference type="Gene3D" id="3.90.550.10">
    <property type="entry name" value="Spore Coat Polysaccharide Biosynthesis Protein SpsA, Chain A"/>
    <property type="match status" value="1"/>
</dbReference>
<gene>
    <name evidence="2" type="ORF">E1163_24670</name>
</gene>
<sequence length="209" mass="23041">MAQFGGVDKVIYLLTSSVSKIGVIILAAGSSSRLGRPKQLLRFNGESLLQKSVKAALDVSDITLTVLGAHYQEIGEEIKYLKTKSLFNLDWNKGMGNSIKFGLHEIHKEHPDLNAVIIMVCDQPFVSGELLNTMIDAYHRGNALVASSYGSTVGVPALFDRQYFKQILKIDDKKGAKAILNHGDAYLIPFPQGSQDIDTPKDWENFKAM</sequence>
<protein>
    <submittedName>
        <fullName evidence="2">Nucleotidyltransferase family protein</fullName>
    </submittedName>
</protein>
<accession>A0ABW9RY36</accession>
<dbReference type="Proteomes" id="UP000798808">
    <property type="component" value="Unassembled WGS sequence"/>
</dbReference>
<proteinExistence type="predicted"/>
<dbReference type="PANTHER" id="PTHR43777:SF1">
    <property type="entry name" value="MOLYBDENUM COFACTOR CYTIDYLYLTRANSFERASE"/>
    <property type="match status" value="1"/>
</dbReference>
<evidence type="ECO:0000313" key="3">
    <source>
        <dbReference type="Proteomes" id="UP000798808"/>
    </source>
</evidence>
<dbReference type="CDD" id="cd04182">
    <property type="entry name" value="GT_2_like_f"/>
    <property type="match status" value="1"/>
</dbReference>
<keyword evidence="3" id="KW-1185">Reference proteome</keyword>
<feature type="domain" description="MobA-like NTP transferase" evidence="1">
    <location>
        <begin position="23"/>
        <end position="182"/>
    </location>
</feature>
<evidence type="ECO:0000313" key="2">
    <source>
        <dbReference type="EMBL" id="MTI28174.1"/>
    </source>
</evidence>
<comment type="caution">
    <text evidence="2">The sequence shown here is derived from an EMBL/GenBank/DDBJ whole genome shotgun (WGS) entry which is preliminary data.</text>
</comment>